<accession>A0A0E9Q0F9</accession>
<evidence type="ECO:0000313" key="2">
    <source>
        <dbReference type="EMBL" id="JAH10361.1"/>
    </source>
</evidence>
<evidence type="ECO:0000256" key="1">
    <source>
        <dbReference type="SAM" id="SignalP"/>
    </source>
</evidence>
<reference evidence="2" key="1">
    <citation type="submission" date="2014-11" db="EMBL/GenBank/DDBJ databases">
        <authorList>
            <person name="Amaro Gonzalez C."/>
        </authorList>
    </citation>
    <scope>NUCLEOTIDE SEQUENCE</scope>
</reference>
<sequence length="39" mass="4588">MMLNLVTLLLNILVRPFQKEAMFHVTENRAPFPHFTFLG</sequence>
<protein>
    <submittedName>
        <fullName evidence="2">Uncharacterized protein</fullName>
    </submittedName>
</protein>
<feature type="chain" id="PRO_5002431157" evidence="1">
    <location>
        <begin position="17"/>
        <end position="39"/>
    </location>
</feature>
<proteinExistence type="predicted"/>
<name>A0A0E9Q0F9_ANGAN</name>
<reference evidence="2" key="2">
    <citation type="journal article" date="2015" name="Fish Shellfish Immunol.">
        <title>Early steps in the European eel (Anguilla anguilla)-Vibrio vulnificus interaction in the gills: Role of the RtxA13 toxin.</title>
        <authorList>
            <person name="Callol A."/>
            <person name="Pajuelo D."/>
            <person name="Ebbesson L."/>
            <person name="Teles M."/>
            <person name="MacKenzie S."/>
            <person name="Amaro C."/>
        </authorList>
    </citation>
    <scope>NUCLEOTIDE SEQUENCE</scope>
</reference>
<dbReference type="AlphaFoldDB" id="A0A0E9Q0F9"/>
<dbReference type="EMBL" id="GBXM01098216">
    <property type="protein sequence ID" value="JAH10361.1"/>
    <property type="molecule type" value="Transcribed_RNA"/>
</dbReference>
<keyword evidence="1" id="KW-0732">Signal</keyword>
<organism evidence="2">
    <name type="scientific">Anguilla anguilla</name>
    <name type="common">European freshwater eel</name>
    <name type="synonym">Muraena anguilla</name>
    <dbReference type="NCBI Taxonomy" id="7936"/>
    <lineage>
        <taxon>Eukaryota</taxon>
        <taxon>Metazoa</taxon>
        <taxon>Chordata</taxon>
        <taxon>Craniata</taxon>
        <taxon>Vertebrata</taxon>
        <taxon>Euteleostomi</taxon>
        <taxon>Actinopterygii</taxon>
        <taxon>Neopterygii</taxon>
        <taxon>Teleostei</taxon>
        <taxon>Anguilliformes</taxon>
        <taxon>Anguillidae</taxon>
        <taxon>Anguilla</taxon>
    </lineage>
</organism>
<feature type="signal peptide" evidence="1">
    <location>
        <begin position="1"/>
        <end position="16"/>
    </location>
</feature>